<dbReference type="Proteomes" id="UP000590218">
    <property type="component" value="Unassembled WGS sequence"/>
</dbReference>
<sequence>MKQPSFSTISERLNNRRFAVANNTHGLSGSDTVFHYLVEGDAITGTYQGGRIHLGQQVGRVTGPNSIELLYQCLTTQGEILAGWSRGTVGTDDVGRTTLGFEWGWLSGATGGGKSSYIELVPDEEIRMALNADFF</sequence>
<dbReference type="AlphaFoldDB" id="A0A7Y8BAE0"/>
<dbReference type="RefSeq" id="WP_017135113.1">
    <property type="nucleotide sequence ID" value="NZ_JACARL010000076.1"/>
</dbReference>
<evidence type="ECO:0000313" key="2">
    <source>
        <dbReference type="EMBL" id="NWE83273.1"/>
    </source>
</evidence>
<proteinExistence type="predicted"/>
<protein>
    <submittedName>
        <fullName evidence="1">Uncharacterized protein</fullName>
    </submittedName>
</protein>
<evidence type="ECO:0000313" key="3">
    <source>
        <dbReference type="Proteomes" id="UP000563268"/>
    </source>
</evidence>
<organism evidence="1 3">
    <name type="scientific">Pseudomonas edaphica</name>
    <dbReference type="NCBI Taxonomy" id="2006980"/>
    <lineage>
        <taxon>Bacteria</taxon>
        <taxon>Pseudomonadati</taxon>
        <taxon>Pseudomonadota</taxon>
        <taxon>Gammaproteobacteria</taxon>
        <taxon>Pseudomonadales</taxon>
        <taxon>Pseudomonadaceae</taxon>
        <taxon>Pseudomonas</taxon>
    </lineage>
</organism>
<evidence type="ECO:0000313" key="4">
    <source>
        <dbReference type="Proteomes" id="UP000590218"/>
    </source>
</evidence>
<dbReference type="InterPro" id="IPR058595">
    <property type="entry name" value="Avidin-like"/>
</dbReference>
<reference evidence="3 4" key="1">
    <citation type="submission" date="2020-04" db="EMBL/GenBank/DDBJ databases">
        <title>Molecular characterization of pseudomonads from Agaricus bisporus reveal novel blotch 2 pathogens in Western Europe.</title>
        <authorList>
            <person name="Taparia T."/>
            <person name="Krijger M."/>
            <person name="Haynes E."/>
            <person name="Elpinstone J.G."/>
            <person name="Noble R."/>
            <person name="Van Der Wolf J."/>
        </authorList>
    </citation>
    <scope>NUCLEOTIDE SEQUENCE [LARGE SCALE GENOMIC DNA]</scope>
    <source>
        <strain evidence="2 4">K6002</strain>
        <strain evidence="1 3">K7002</strain>
    </source>
</reference>
<evidence type="ECO:0000313" key="1">
    <source>
        <dbReference type="EMBL" id="NWE06436.1"/>
    </source>
</evidence>
<gene>
    <name evidence="1" type="ORF">HX788_04980</name>
    <name evidence="2" type="ORF">HX795_14295</name>
</gene>
<name>A0A7Y8BAE0_9PSED</name>
<dbReference type="Pfam" id="PF26421">
    <property type="entry name" value="Avidin_like"/>
    <property type="match status" value="1"/>
</dbReference>
<dbReference type="EMBL" id="JACARL010000076">
    <property type="protein sequence ID" value="NWE83273.1"/>
    <property type="molecule type" value="Genomic_DNA"/>
</dbReference>
<accession>A0A7Y8BAE0</accession>
<dbReference type="EMBL" id="JACARM010000011">
    <property type="protein sequence ID" value="NWE06436.1"/>
    <property type="molecule type" value="Genomic_DNA"/>
</dbReference>
<dbReference type="Proteomes" id="UP000563268">
    <property type="component" value="Unassembled WGS sequence"/>
</dbReference>
<comment type="caution">
    <text evidence="1">The sequence shown here is derived from an EMBL/GenBank/DDBJ whole genome shotgun (WGS) entry which is preliminary data.</text>
</comment>